<dbReference type="EMBL" id="AALY01000001">
    <property type="protein sequence ID" value="EAP76823.1"/>
    <property type="molecule type" value="Genomic_DNA"/>
</dbReference>
<dbReference type="STRING" id="89187.ISM_01000"/>
<evidence type="ECO:0000313" key="2">
    <source>
        <dbReference type="EMBL" id="EAP76823.1"/>
    </source>
</evidence>
<feature type="compositionally biased region" description="Basic and acidic residues" evidence="1">
    <location>
        <begin position="1"/>
        <end position="21"/>
    </location>
</feature>
<keyword evidence="3" id="KW-1185">Reference proteome</keyword>
<dbReference type="Gene3D" id="2.10.70.10">
    <property type="entry name" value="Complement Module, domain 1"/>
    <property type="match status" value="1"/>
</dbReference>
<accession>A3SHJ2</accession>
<dbReference type="InterPro" id="IPR019600">
    <property type="entry name" value="Hemin_uptake_protein_HemP"/>
</dbReference>
<dbReference type="eggNOG" id="COG4256">
    <property type="taxonomic scope" value="Bacteria"/>
</dbReference>
<proteinExistence type="predicted"/>
<name>A3SHJ2_ROSNI</name>
<comment type="caution">
    <text evidence="2">The sequence shown here is derived from an EMBL/GenBank/DDBJ whole genome shotgun (WGS) entry which is preliminary data.</text>
</comment>
<reference evidence="2 3" key="1">
    <citation type="submission" date="2005-12" db="EMBL/GenBank/DDBJ databases">
        <authorList>
            <person name="Moran M.A."/>
            <person name="Ferriera S."/>
            <person name="Johnson J."/>
            <person name="Kravitz S."/>
            <person name="Halpern A."/>
            <person name="Remington K."/>
            <person name="Beeson K."/>
            <person name="Tran B."/>
            <person name="Rogers Y.-H."/>
            <person name="Friedman R."/>
            <person name="Venter J.C."/>
        </authorList>
    </citation>
    <scope>NUCLEOTIDE SEQUENCE [LARGE SCALE GENOMIC DNA]</scope>
    <source>
        <strain evidence="3">ATCC BAA-591 / DSM 15170 / ISM</strain>
    </source>
</reference>
<sequence>MASGEGLERFLDHLDTPDTNRKGHTMMAKQILSEPIETYPVYKATDLTEGGDQARIQLGDQLYTLRITRAGKLILTK</sequence>
<protein>
    <recommendedName>
        <fullName evidence="4">Hemin uptake protein HemP</fullName>
    </recommendedName>
</protein>
<dbReference type="HOGENOM" id="CLU_178563_4_1_5"/>
<evidence type="ECO:0008006" key="4">
    <source>
        <dbReference type="Google" id="ProtNLM"/>
    </source>
</evidence>
<dbReference type="AlphaFoldDB" id="A3SHJ2"/>
<dbReference type="Pfam" id="PF10636">
    <property type="entry name" value="hemP"/>
    <property type="match status" value="1"/>
</dbReference>
<dbReference type="Proteomes" id="UP000005954">
    <property type="component" value="Unassembled WGS sequence"/>
</dbReference>
<gene>
    <name evidence="2" type="ORF">ISM_01000</name>
</gene>
<organism evidence="2 3">
    <name type="scientific">Roseovarius nubinhibens (strain ATCC BAA-591 / DSM 15170 / ISM)</name>
    <dbReference type="NCBI Taxonomy" id="89187"/>
    <lineage>
        <taxon>Bacteria</taxon>
        <taxon>Pseudomonadati</taxon>
        <taxon>Pseudomonadota</taxon>
        <taxon>Alphaproteobacteria</taxon>
        <taxon>Rhodobacterales</taxon>
        <taxon>Roseobacteraceae</taxon>
        <taxon>Roseovarius</taxon>
    </lineage>
</organism>
<evidence type="ECO:0000313" key="3">
    <source>
        <dbReference type="Proteomes" id="UP000005954"/>
    </source>
</evidence>
<evidence type="ECO:0000256" key="1">
    <source>
        <dbReference type="SAM" id="MobiDB-lite"/>
    </source>
</evidence>
<feature type="region of interest" description="Disordered" evidence="1">
    <location>
        <begin position="1"/>
        <end position="22"/>
    </location>
</feature>